<name>A0A2N4T2N9_9MICC</name>
<dbReference type="AlphaFoldDB" id="A0A2N4T2N9"/>
<proteinExistence type="predicted"/>
<dbReference type="Proteomes" id="UP000234632">
    <property type="component" value="Unassembled WGS sequence"/>
</dbReference>
<dbReference type="RefSeq" id="WP_101852073.1">
    <property type="nucleotide sequence ID" value="NZ_JARVWU010000008.1"/>
</dbReference>
<dbReference type="EMBL" id="LOMZ01000001">
    <property type="protein sequence ID" value="PLC12491.1"/>
    <property type="molecule type" value="Genomic_DNA"/>
</dbReference>
<accession>A0A2N4T2N9</accession>
<reference evidence="2 3" key="1">
    <citation type="submission" date="2015-12" db="EMBL/GenBank/DDBJ databases">
        <authorList>
            <person name="Shamseldin A."/>
            <person name="Moawad H."/>
            <person name="Abd El-Rahim W.M."/>
            <person name="Sadowsky M.J."/>
        </authorList>
    </citation>
    <scope>NUCLEOTIDE SEQUENCE [LARGE SCALE GENOMIC DNA]</scope>
    <source>
        <strain evidence="2 3">S43</strain>
    </source>
</reference>
<evidence type="ECO:0000313" key="2">
    <source>
        <dbReference type="EMBL" id="PLC12491.1"/>
    </source>
</evidence>
<evidence type="ECO:0000313" key="3">
    <source>
        <dbReference type="Proteomes" id="UP000234632"/>
    </source>
</evidence>
<gene>
    <name evidence="2" type="ORF">AUQ48_09955</name>
</gene>
<sequence>MPRSNRSSRSRRSGGPPGGARSSKWQRAAGREPWSVERVLEPAPVVERAADGDWTVRHVRPANAVKDYTCPGCGRTIRPGTAHLVVWQQDSLLGARAAFEDRRHWHERCWRTRR</sequence>
<protein>
    <submittedName>
        <fullName evidence="2">ATP/GTP-binding protein</fullName>
    </submittedName>
</protein>
<feature type="compositionally biased region" description="Basic residues" evidence="1">
    <location>
        <begin position="1"/>
        <end position="12"/>
    </location>
</feature>
<comment type="caution">
    <text evidence="2">The sequence shown here is derived from an EMBL/GenBank/DDBJ whole genome shotgun (WGS) entry which is preliminary data.</text>
</comment>
<evidence type="ECO:0000256" key="1">
    <source>
        <dbReference type="SAM" id="MobiDB-lite"/>
    </source>
</evidence>
<organism evidence="2 3">
    <name type="scientific">Kocuria flava</name>
    <dbReference type="NCBI Taxonomy" id="446860"/>
    <lineage>
        <taxon>Bacteria</taxon>
        <taxon>Bacillati</taxon>
        <taxon>Actinomycetota</taxon>
        <taxon>Actinomycetes</taxon>
        <taxon>Micrococcales</taxon>
        <taxon>Micrococcaceae</taxon>
        <taxon>Kocuria</taxon>
    </lineage>
</organism>
<feature type="region of interest" description="Disordered" evidence="1">
    <location>
        <begin position="1"/>
        <end position="36"/>
    </location>
</feature>